<name>A0AAU8IYM6_9ACTN</name>
<dbReference type="KEGG" id="stac:ABII15_28115"/>
<dbReference type="RefSeq" id="WP_353945045.1">
    <property type="nucleotide sequence ID" value="NZ_CP159534.1"/>
</dbReference>
<gene>
    <name evidence="1" type="ORF">ABII15_28115</name>
</gene>
<accession>A0AAU8IYM6</accession>
<reference evidence="1" key="1">
    <citation type="submission" date="2024-06" db="EMBL/GenBank/DDBJ databases">
        <title>Streptomyces sp. strain HUAS MG91 genome sequences.</title>
        <authorList>
            <person name="Mo P."/>
        </authorList>
    </citation>
    <scope>NUCLEOTIDE SEQUENCE</scope>
    <source>
        <strain evidence="1">HUAS MG91</strain>
    </source>
</reference>
<organism evidence="1">
    <name type="scientific">Streptomyces tabacisoli</name>
    <dbReference type="NCBI Taxonomy" id="3156398"/>
    <lineage>
        <taxon>Bacteria</taxon>
        <taxon>Bacillati</taxon>
        <taxon>Actinomycetota</taxon>
        <taxon>Actinomycetes</taxon>
        <taxon>Kitasatosporales</taxon>
        <taxon>Streptomycetaceae</taxon>
        <taxon>Streptomyces</taxon>
    </lineage>
</organism>
<proteinExistence type="predicted"/>
<sequence>MDATQPVAAQIALTALFDLYAAVGGVPLTLELATAYWDAEFGIPLDDPVRPDGDWALHAERFPPELRVRPRAKDQRVSRTAVLDLGSCRGFVSDALRKNERDIGGQSFVGWKSMEVHASSVRLPAGVPLDDGMLPVQVGRGIVRTSVEIHEGAGWAAGPSSPSMMEGPLECLITQDSGEIELTVSAYWTPWCPGGSEYPALRRAVAALVENGWAFGFEG</sequence>
<dbReference type="EMBL" id="CP159534">
    <property type="protein sequence ID" value="XCJ73585.1"/>
    <property type="molecule type" value="Genomic_DNA"/>
</dbReference>
<evidence type="ECO:0000313" key="1">
    <source>
        <dbReference type="EMBL" id="XCJ73585.1"/>
    </source>
</evidence>
<dbReference type="AlphaFoldDB" id="A0AAU8IYM6"/>
<protein>
    <submittedName>
        <fullName evidence="1">Uncharacterized protein</fullName>
    </submittedName>
</protein>